<dbReference type="Proteomes" id="UP001500552">
    <property type="component" value="Unassembled WGS sequence"/>
</dbReference>
<dbReference type="PANTHER" id="PTHR31157:SF1">
    <property type="entry name" value="SCP DOMAIN-CONTAINING PROTEIN"/>
    <property type="match status" value="1"/>
</dbReference>
<dbReference type="InterPro" id="IPR014044">
    <property type="entry name" value="CAP_dom"/>
</dbReference>
<evidence type="ECO:0000256" key="1">
    <source>
        <dbReference type="SAM" id="SignalP"/>
    </source>
</evidence>
<feature type="signal peptide" evidence="1">
    <location>
        <begin position="1"/>
        <end position="21"/>
    </location>
</feature>
<dbReference type="Gene3D" id="3.40.33.10">
    <property type="entry name" value="CAP"/>
    <property type="match status" value="1"/>
</dbReference>
<evidence type="ECO:0000259" key="2">
    <source>
        <dbReference type="Pfam" id="PF00188"/>
    </source>
</evidence>
<proteinExistence type="predicted"/>
<organism evidence="3 4">
    <name type="scientific">Pontibacter saemangeumensis</name>
    <dbReference type="NCBI Taxonomy" id="1084525"/>
    <lineage>
        <taxon>Bacteria</taxon>
        <taxon>Pseudomonadati</taxon>
        <taxon>Bacteroidota</taxon>
        <taxon>Cytophagia</taxon>
        <taxon>Cytophagales</taxon>
        <taxon>Hymenobacteraceae</taxon>
        <taxon>Pontibacter</taxon>
    </lineage>
</organism>
<dbReference type="CDD" id="cd05379">
    <property type="entry name" value="CAP_bacterial"/>
    <property type="match status" value="1"/>
</dbReference>
<name>A0ABP8LAS2_9BACT</name>
<dbReference type="EMBL" id="BAABHC010000003">
    <property type="protein sequence ID" value="GAA4426146.1"/>
    <property type="molecule type" value="Genomic_DNA"/>
</dbReference>
<reference evidence="4" key="1">
    <citation type="journal article" date="2019" name="Int. J. Syst. Evol. Microbiol.">
        <title>The Global Catalogue of Microorganisms (GCM) 10K type strain sequencing project: providing services to taxonomists for standard genome sequencing and annotation.</title>
        <authorList>
            <consortium name="The Broad Institute Genomics Platform"/>
            <consortium name="The Broad Institute Genome Sequencing Center for Infectious Disease"/>
            <person name="Wu L."/>
            <person name="Ma J."/>
        </authorList>
    </citation>
    <scope>NUCLEOTIDE SEQUENCE [LARGE SCALE GENOMIC DNA]</scope>
    <source>
        <strain evidence="4">JCM 17926</strain>
    </source>
</reference>
<comment type="caution">
    <text evidence="3">The sequence shown here is derived from an EMBL/GenBank/DDBJ whole genome shotgun (WGS) entry which is preliminary data.</text>
</comment>
<dbReference type="Pfam" id="PF00188">
    <property type="entry name" value="CAP"/>
    <property type="match status" value="1"/>
</dbReference>
<evidence type="ECO:0000313" key="3">
    <source>
        <dbReference type="EMBL" id="GAA4426146.1"/>
    </source>
</evidence>
<feature type="chain" id="PRO_5045516428" description="SCP domain-containing protein" evidence="1">
    <location>
        <begin position="22"/>
        <end position="195"/>
    </location>
</feature>
<feature type="domain" description="SCP" evidence="2">
    <location>
        <begin position="38"/>
        <end position="184"/>
    </location>
</feature>
<protein>
    <recommendedName>
        <fullName evidence="2">SCP domain-containing protein</fullName>
    </recommendedName>
</protein>
<gene>
    <name evidence="3" type="ORF">GCM10023188_07900</name>
</gene>
<dbReference type="SUPFAM" id="SSF55797">
    <property type="entry name" value="PR-1-like"/>
    <property type="match status" value="1"/>
</dbReference>
<dbReference type="InterPro" id="IPR035940">
    <property type="entry name" value="CAP_sf"/>
</dbReference>
<evidence type="ECO:0000313" key="4">
    <source>
        <dbReference type="Proteomes" id="UP001500552"/>
    </source>
</evidence>
<keyword evidence="1" id="KW-0732">Signal</keyword>
<dbReference type="PANTHER" id="PTHR31157">
    <property type="entry name" value="SCP DOMAIN-CONTAINING PROTEIN"/>
    <property type="match status" value="1"/>
</dbReference>
<accession>A0ABP8LAS2</accession>
<keyword evidence="4" id="KW-1185">Reference proteome</keyword>
<sequence length="195" mass="21630">MALKNLIVWLALLLPAAPAMQAPAVDLQTAIEANFEELNAVRQNPAQYAAIYKVPALRMVPAKPALIWDEQLAALAQRKAEDMARKNYMAHIDKKGRGMNYYLWQAGYPLPAFYSKDSRANNVESIAANTEGPADFVKQLIVDKGVPNLGHRKHLLGFHDGDTPATHVGIGIAYNPNSRYKYYCSILIAPKLENQ</sequence>